<proteinExistence type="predicted"/>
<reference evidence="1 2" key="1">
    <citation type="submission" date="2017-04" db="EMBL/GenBank/DDBJ databases">
        <title>Kefir bacterial isolates.</title>
        <authorList>
            <person name="Kim Y."/>
            <person name="Blasche S."/>
            <person name="Patil K.R."/>
        </authorList>
    </citation>
    <scope>NUCLEOTIDE SEQUENCE [LARGE SCALE GENOMIC DNA]</scope>
    <source>
        <strain evidence="1 2">KR</strain>
    </source>
</reference>
<accession>A0A269XX68</accession>
<keyword evidence="2" id="KW-1185">Reference proteome</keyword>
<name>A0A269XX68_9PROT</name>
<gene>
    <name evidence="1" type="ORF">B8X00_09030</name>
</gene>
<sequence>MYILELLKISINYATNSQAKKFGNRGRRSVGSTRLFIINAVDFIPFEKSLSSARQVSYTETANIWPSLDPFKSNRIKDDFVTFLPAIIANDFDNAGRSAWVEIVVLWSRAKIWNFRKFFGVILRHIQYWNTLDCVFTRPPREIFGDCSDCPYGTRAKNAKHEPIIKFHGALNSLVEMRCYSIAMEVTKHIPAPVVM</sequence>
<evidence type="ECO:0000313" key="2">
    <source>
        <dbReference type="Proteomes" id="UP000216151"/>
    </source>
</evidence>
<dbReference type="AlphaFoldDB" id="A0A269XX68"/>
<dbReference type="Proteomes" id="UP000216151">
    <property type="component" value="Unassembled WGS sequence"/>
</dbReference>
<organism evidence="1 2">
    <name type="scientific">Acetobacter fabarum</name>
    <dbReference type="NCBI Taxonomy" id="483199"/>
    <lineage>
        <taxon>Bacteria</taxon>
        <taxon>Pseudomonadati</taxon>
        <taxon>Pseudomonadota</taxon>
        <taxon>Alphaproteobacteria</taxon>
        <taxon>Acetobacterales</taxon>
        <taxon>Acetobacteraceae</taxon>
        <taxon>Acetobacter</taxon>
    </lineage>
</organism>
<evidence type="ECO:0000313" key="1">
    <source>
        <dbReference type="EMBL" id="PAK77810.1"/>
    </source>
</evidence>
<protein>
    <submittedName>
        <fullName evidence="1">Uncharacterized protein</fullName>
    </submittedName>
</protein>
<dbReference type="EMBL" id="NCXK01000011">
    <property type="protein sequence ID" value="PAK77810.1"/>
    <property type="molecule type" value="Genomic_DNA"/>
</dbReference>
<comment type="caution">
    <text evidence="1">The sequence shown here is derived from an EMBL/GenBank/DDBJ whole genome shotgun (WGS) entry which is preliminary data.</text>
</comment>